<dbReference type="Proteomes" id="UP000215539">
    <property type="component" value="Chromosome 1"/>
</dbReference>
<evidence type="ECO:0000313" key="2">
    <source>
        <dbReference type="EMBL" id="SNV03952.1"/>
    </source>
</evidence>
<accession>A0AAX2GVY4</accession>
<evidence type="ECO:0000313" key="1">
    <source>
        <dbReference type="EMBL" id="AMD85236.1"/>
    </source>
</evidence>
<dbReference type="Proteomes" id="UP000065822">
    <property type="component" value="Chromosome"/>
</dbReference>
<dbReference type="EMBL" id="LT906449">
    <property type="protein sequence ID" value="SNV03952.1"/>
    <property type="molecule type" value="Genomic_DNA"/>
</dbReference>
<keyword evidence="3" id="KW-1185">Reference proteome</keyword>
<evidence type="ECO:0000313" key="4">
    <source>
        <dbReference type="Proteomes" id="UP000215539"/>
    </source>
</evidence>
<dbReference type="PROSITE" id="PS51257">
    <property type="entry name" value="PROKAR_LIPOPROTEIN"/>
    <property type="match status" value="1"/>
</dbReference>
<sequence length="220" mass="25914">MKCTLISISLLLLSCNQNNSSNNHNNNKNCNIEAAKQSVLNLKEVQQKEKQISTLIGKDRVTYHTDSVLIKEKSFYEIQMRCNFPYKSQNIITFLVEKNHCENIFLERVDTLLPYSIYQKEQEANKPNKAHFANFFQQFKDDKLFQLQHSDSSVMLFSKEKDNTLIATEHPDFERYIKPLGAYSFIYYEDCVLCKEKNTNTILVFDRVKNNWSLNSIWQK</sequence>
<gene>
    <name evidence="1" type="ORF">AXF12_06770</name>
    <name evidence="2" type="ORF">SAMEA44541418_00352</name>
</gene>
<protein>
    <recommendedName>
        <fullName evidence="5">Lipoprotein</fullName>
    </recommendedName>
</protein>
<evidence type="ECO:0008006" key="5">
    <source>
        <dbReference type="Google" id="ProtNLM"/>
    </source>
</evidence>
<dbReference type="EMBL" id="CP014227">
    <property type="protein sequence ID" value="AMD85236.1"/>
    <property type="molecule type" value="Genomic_DNA"/>
</dbReference>
<reference evidence="2 4" key="2">
    <citation type="submission" date="2017-06" db="EMBL/GenBank/DDBJ databases">
        <authorList>
            <consortium name="Pathogen Informatics"/>
        </authorList>
    </citation>
    <scope>NUCLEOTIDE SEQUENCE [LARGE SCALE GENOMIC DNA]</scope>
    <source>
        <strain evidence="2 4">NCTC12947</strain>
    </source>
</reference>
<name>A0AAX2GVY4_9FLAO</name>
<dbReference type="KEGG" id="chg:AXF12_06770"/>
<dbReference type="AlphaFoldDB" id="A0AAX2GVY4"/>
<dbReference type="RefSeq" id="WP_066429450.1">
    <property type="nucleotide sequence ID" value="NZ_CP014227.1"/>
</dbReference>
<reference evidence="1 3" key="1">
    <citation type="submission" date="2016-02" db="EMBL/GenBank/DDBJ databases">
        <authorList>
            <person name="Holder M.E."/>
            <person name="Ajami N.J."/>
            <person name="Petrosino J.F."/>
        </authorList>
    </citation>
    <scope>NUCLEOTIDE SEQUENCE [LARGE SCALE GENOMIC DNA]</scope>
    <source>
        <strain evidence="1 3">CCUG 32990</strain>
    </source>
</reference>
<proteinExistence type="predicted"/>
<organism evidence="2 4">
    <name type="scientific">Capnocytophaga haemolytica</name>
    <dbReference type="NCBI Taxonomy" id="45243"/>
    <lineage>
        <taxon>Bacteria</taxon>
        <taxon>Pseudomonadati</taxon>
        <taxon>Bacteroidota</taxon>
        <taxon>Flavobacteriia</taxon>
        <taxon>Flavobacteriales</taxon>
        <taxon>Flavobacteriaceae</taxon>
        <taxon>Capnocytophaga</taxon>
    </lineage>
</organism>
<evidence type="ECO:0000313" key="3">
    <source>
        <dbReference type="Proteomes" id="UP000065822"/>
    </source>
</evidence>